<name>W7D4Y4_9LIST</name>
<organism evidence="1 2">
    <name type="scientific">Listeria fleischmannii FSL S10-1203</name>
    <dbReference type="NCBI Taxonomy" id="1265822"/>
    <lineage>
        <taxon>Bacteria</taxon>
        <taxon>Bacillati</taxon>
        <taxon>Bacillota</taxon>
        <taxon>Bacilli</taxon>
        <taxon>Bacillales</taxon>
        <taxon>Listeriaceae</taxon>
        <taxon>Listeria</taxon>
    </lineage>
</organism>
<gene>
    <name evidence="1" type="ORF">MCOL2_20221</name>
</gene>
<dbReference type="SUPFAM" id="SSF57938">
    <property type="entry name" value="DnaJ/Hsp40 cysteine-rich domain"/>
    <property type="match status" value="1"/>
</dbReference>
<dbReference type="InterPro" id="IPR036410">
    <property type="entry name" value="HSP_DnaJ_Cys-rich_dom_sf"/>
</dbReference>
<evidence type="ECO:0000313" key="2">
    <source>
        <dbReference type="Proteomes" id="UP000019241"/>
    </source>
</evidence>
<proteinExistence type="predicted"/>
<dbReference type="AlphaFoldDB" id="W7D4Y4"/>
<evidence type="ECO:0000313" key="1">
    <source>
        <dbReference type="EMBL" id="EUJ44055.1"/>
    </source>
</evidence>
<accession>W7D4Y4</accession>
<reference evidence="1 2" key="1">
    <citation type="submission" date="2012-12" db="EMBL/GenBank/DDBJ databases">
        <title>Novel taxa of Listeriaceae from agricultural environments in the United States.</title>
        <authorList>
            <person name="den Bakker H.C."/>
            <person name="Allred A."/>
            <person name="Warchocki S."/>
            <person name="Wright E.M."/>
            <person name="Burrell A."/>
            <person name="Nightingale K.K."/>
            <person name="Kephart D."/>
            <person name="Wiedmann M."/>
        </authorList>
    </citation>
    <scope>NUCLEOTIDE SEQUENCE [LARGE SCALE GENOMIC DNA]</scope>
    <source>
        <strain evidence="1 2">FSL S10-1203</strain>
    </source>
</reference>
<dbReference type="Gene3D" id="2.10.230.10">
    <property type="entry name" value="Heat shock protein DnaJ, cysteine-rich domain"/>
    <property type="match status" value="1"/>
</dbReference>
<protein>
    <submittedName>
        <fullName evidence="1">Uncharacterized protein</fullName>
    </submittedName>
</protein>
<dbReference type="EMBL" id="AODM01000089">
    <property type="protein sequence ID" value="EUJ44055.1"/>
    <property type="molecule type" value="Genomic_DNA"/>
</dbReference>
<comment type="caution">
    <text evidence="1">The sequence shown here is derived from an EMBL/GenBank/DDBJ whole genome shotgun (WGS) entry which is preliminary data.</text>
</comment>
<dbReference type="Proteomes" id="UP000019241">
    <property type="component" value="Unassembled WGS sequence"/>
</dbReference>
<sequence>MNFEHMMRSDFESGIVAYPNVKLVKCGSCKGKGKILKANTLSLLEMVKDDCVTCKKCNGYGYVEVPV</sequence>